<comment type="caution">
    <text evidence="3">The sequence shown here is derived from an EMBL/GenBank/DDBJ whole genome shotgun (WGS) entry which is preliminary data.</text>
</comment>
<evidence type="ECO:0000313" key="2">
    <source>
        <dbReference type="EMBL" id="CAF1574100.1"/>
    </source>
</evidence>
<dbReference type="AlphaFoldDB" id="A0A8S2VGF0"/>
<feature type="non-terminal residue" evidence="3">
    <location>
        <position position="171"/>
    </location>
</feature>
<sequence>MRPYLKLFEDSIQAQKQLMVKVEEQIILSKQLTNIPAEVKKSIQQSAAYLEAASKILAPRITQDDEATEFVINDVDFRHLTAANDITTTARNILRCCYGPEASAENLQMNDLEVIIGELLCAVAFFHGRRYEDVGRERKRILTSLQQMKHDYRKAAASKRGDSQPRKRRKM</sequence>
<feature type="compositionally biased region" description="Basic and acidic residues" evidence="1">
    <location>
        <begin position="151"/>
        <end position="165"/>
    </location>
</feature>
<name>A0A8S2VGF0_9BILA</name>
<dbReference type="EMBL" id="CAJNOK010044356">
    <property type="protein sequence ID" value="CAF1574100.1"/>
    <property type="molecule type" value="Genomic_DNA"/>
</dbReference>
<evidence type="ECO:0000313" key="3">
    <source>
        <dbReference type="EMBL" id="CAF4369782.1"/>
    </source>
</evidence>
<accession>A0A8S2VGF0</accession>
<feature type="region of interest" description="Disordered" evidence="1">
    <location>
        <begin position="151"/>
        <end position="171"/>
    </location>
</feature>
<proteinExistence type="predicted"/>
<reference evidence="3" key="1">
    <citation type="submission" date="2021-02" db="EMBL/GenBank/DDBJ databases">
        <authorList>
            <person name="Nowell W R."/>
        </authorList>
    </citation>
    <scope>NUCLEOTIDE SEQUENCE</scope>
</reference>
<dbReference type="Proteomes" id="UP000677228">
    <property type="component" value="Unassembled WGS sequence"/>
</dbReference>
<protein>
    <submittedName>
        <fullName evidence="3">Uncharacterized protein</fullName>
    </submittedName>
</protein>
<evidence type="ECO:0000313" key="4">
    <source>
        <dbReference type="Proteomes" id="UP000682733"/>
    </source>
</evidence>
<evidence type="ECO:0000256" key="1">
    <source>
        <dbReference type="SAM" id="MobiDB-lite"/>
    </source>
</evidence>
<gene>
    <name evidence="2" type="ORF">OVA965_LOCUS40542</name>
    <name evidence="3" type="ORF">TMI583_LOCUS41985</name>
</gene>
<dbReference type="Proteomes" id="UP000682733">
    <property type="component" value="Unassembled WGS sequence"/>
</dbReference>
<organism evidence="3 4">
    <name type="scientific">Didymodactylos carnosus</name>
    <dbReference type="NCBI Taxonomy" id="1234261"/>
    <lineage>
        <taxon>Eukaryota</taxon>
        <taxon>Metazoa</taxon>
        <taxon>Spiralia</taxon>
        <taxon>Gnathifera</taxon>
        <taxon>Rotifera</taxon>
        <taxon>Eurotatoria</taxon>
        <taxon>Bdelloidea</taxon>
        <taxon>Philodinida</taxon>
        <taxon>Philodinidae</taxon>
        <taxon>Didymodactylos</taxon>
    </lineage>
</organism>
<dbReference type="EMBL" id="CAJOBA010067214">
    <property type="protein sequence ID" value="CAF4369782.1"/>
    <property type="molecule type" value="Genomic_DNA"/>
</dbReference>